<feature type="non-terminal residue" evidence="5">
    <location>
        <position position="1658"/>
    </location>
</feature>
<dbReference type="OrthoDB" id="1097758at2"/>
<sequence length="1658" mass="170034">MKRPVIKSIFFLLLFILSSFCALAQTTVNFNSYTENQGLSNPHTEGELEFEVIKSTSICTVCIGIDFNDGKDGTPGLDDDNFEVNGIVGWKISKADNSSFQFLSIWLQHRGAGTSTSGTINAFKGGFQVGAAKPLIFNSSSSGVKSYASDPDFYDVDSILIKGTDLYLILDEITYGAPFVVGDADPAVVTGINLVGAPLSNVTSVQYQISFSKLAKNVSADDFILTTTGTAAGTIGTVTGSNATYSVPISGISGEGTLQLDLKAGTDIANENDVIGTAAFTTGQIHNVSPCLVEDFEDETVGSKGFSYGGFDFVITGNMEVHTEIPVSGINGSRNVLNNTGVGPYILTSNSGEINLRRIALYLSSIADGSSPTNDGSITLTGKKAGNIVYTISKDSGFPTDFSANSGYYILDLRTEGGTDNSLLSIDQLEITLGGSFQYINIDNFEFCADDVAPSGYTVSIDQDPITQDNENAVSFTFAAAEIGTTYEYTFTSSGGGTPVTGTGTILTATDQTTGINLSGLGVGTVNLTVSLTDASNNRGLPATTNVQKRINTAPVATPPSAPVVMEDITVALADDIQVADNEGDDQTVTFTITGGTVTLGTTGITFGGSGNGSANFTASGTLAAINTALDAATFTPALDLFGTNAGIISFVTNDGSVDSNIATVTFDIQAINDSPNFGTITGNKDYNEGSSATDLGTVLLSDGDNVSSPTDETISKATITNTIPATGDMISVGTPGPYAVSTAGDVTTISGSGSIEDMIATLASLTFENTTDDPTEGDANINRSITITVEDDDAAVSNVLTFNIRVIPTNDDPTLIGLPNDISVQDGVASNIDLSTAIFGDVDSGSGNVLLSFLVSGGTLSATSTADVAVSFPIPGAMDLVGTAAAIGAFLNTPSNILYTNAPGATGDNAATLNVSANDNGNTGTGGGLPVNLGTINIDVQELPSVSSVSVPANGTYSATQNLDFTVNYSEPVIISGVPSFELTLGSTVYEAEYVSGSGSSALLFRYTVQQGDLDTDGISVGAIITLKGGSIQNSSTVDASLNLNSVGSTAAVLIDAVAPAAPSTPDLSASTDTGSSNTDNITSDNTPTFIGTAEPNSLVSLQSNVNGTLGAVTADGSGNWSFTPGIPVADGGHEITAVSTDNAGNSSIASASLQIEIDTQAPPIPSVPDLLSGDDSGISDSDNITNEVTPTIEGLAEAGSTVVISSTIDGELGTTSVNASGQWSYTTVTNLSVNKHDITVTANDVAGNSSASSASLGLTIDTYAPIVIIKNLLVYQLDENGKTPTLNVNDFLLGLPSDNFSAVGNIVIALSKSTYDCANVGYNVVRVIATDEAGNSDFAETYIEIQDNIDPVINAKNITLNVDAFGSVNLSSTMIDDGSTDNCGIATWALSKTIFTAADAGLNNVTYNIYDSFGNFASTVVEVTVVVVPNVLTITADPGQSKLLGALDPVFTYKASGFEGADDETILTGSLSRAAGENVGNYAITAGDLDAGQNYSINFIPADFEIKLATITGVTFTDDSFVYDGTAKSLAITGTLPVGTAVAYTDNSRADVGTHEVTATISGTNFTTLELKADLTITPATVIGVTFTDDSFVYDGTAKSLAITGTLPVGTAVTYTDNSRTDVGTQEVTATISGANFTTLELKADLTITPATVMGV</sequence>
<feature type="domain" description="Bacterial Ig-like" evidence="4">
    <location>
        <begin position="1167"/>
        <end position="1264"/>
    </location>
</feature>
<dbReference type="InterPro" id="IPR044016">
    <property type="entry name" value="Big_13"/>
</dbReference>
<evidence type="ECO:0000259" key="4">
    <source>
        <dbReference type="Pfam" id="PF19077"/>
    </source>
</evidence>
<gene>
    <name evidence="5" type="ORF">LV85_00922</name>
</gene>
<dbReference type="Gene3D" id="2.60.40.10">
    <property type="entry name" value="Immunoglobulins"/>
    <property type="match status" value="2"/>
</dbReference>
<evidence type="ECO:0000313" key="6">
    <source>
        <dbReference type="Proteomes" id="UP000248882"/>
    </source>
</evidence>
<evidence type="ECO:0000313" key="5">
    <source>
        <dbReference type="EMBL" id="PZX55697.1"/>
    </source>
</evidence>
<dbReference type="InterPro" id="IPR041286">
    <property type="entry name" value="MBG_2"/>
</dbReference>
<dbReference type="EMBL" id="QKZT01000003">
    <property type="protein sequence ID" value="PZX55697.1"/>
    <property type="molecule type" value="Genomic_DNA"/>
</dbReference>
<evidence type="ECO:0000256" key="1">
    <source>
        <dbReference type="SAM" id="MobiDB-lite"/>
    </source>
</evidence>
<protein>
    <recommendedName>
        <fullName evidence="7">Gliding motility-associated-like protein</fullName>
    </recommendedName>
</protein>
<feature type="compositionally biased region" description="Polar residues" evidence="1">
    <location>
        <begin position="1067"/>
        <end position="1091"/>
    </location>
</feature>
<feature type="domain" description="MBG" evidence="3">
    <location>
        <begin position="1434"/>
        <end position="1506"/>
    </location>
</feature>
<keyword evidence="2" id="KW-0732">Signal</keyword>
<dbReference type="Proteomes" id="UP000248882">
    <property type="component" value="Unassembled WGS sequence"/>
</dbReference>
<proteinExistence type="predicted"/>
<dbReference type="Pfam" id="PF18676">
    <property type="entry name" value="MBG_2"/>
    <property type="match status" value="1"/>
</dbReference>
<evidence type="ECO:0000256" key="2">
    <source>
        <dbReference type="SAM" id="SignalP"/>
    </source>
</evidence>
<keyword evidence="6" id="KW-1185">Reference proteome</keyword>
<feature type="chain" id="PRO_5016152989" description="Gliding motility-associated-like protein" evidence="2">
    <location>
        <begin position="25"/>
        <end position="1658"/>
    </location>
</feature>
<accession>A0A2W7RJG1</accession>
<dbReference type="Pfam" id="PF19077">
    <property type="entry name" value="Big_13"/>
    <property type="match status" value="2"/>
</dbReference>
<comment type="caution">
    <text evidence="5">The sequence shown here is derived from an EMBL/GenBank/DDBJ whole genome shotgun (WGS) entry which is preliminary data.</text>
</comment>
<feature type="signal peptide" evidence="2">
    <location>
        <begin position="1"/>
        <end position="24"/>
    </location>
</feature>
<evidence type="ECO:0000259" key="3">
    <source>
        <dbReference type="Pfam" id="PF18676"/>
    </source>
</evidence>
<dbReference type="InterPro" id="IPR013783">
    <property type="entry name" value="Ig-like_fold"/>
</dbReference>
<dbReference type="NCBIfam" id="NF033510">
    <property type="entry name" value="Ca_tandemer"/>
    <property type="match status" value="2"/>
</dbReference>
<reference evidence="5 6" key="1">
    <citation type="submission" date="2018-06" db="EMBL/GenBank/DDBJ databases">
        <title>Genomic Encyclopedia of Archaeal and Bacterial Type Strains, Phase II (KMG-II): from individual species to whole genera.</title>
        <authorList>
            <person name="Goeker M."/>
        </authorList>
    </citation>
    <scope>NUCLEOTIDE SEQUENCE [LARGE SCALE GENOMIC DNA]</scope>
    <source>
        <strain evidence="5 6">DSM 19830</strain>
    </source>
</reference>
<name>A0A2W7RJG1_9BACT</name>
<organism evidence="5 6">
    <name type="scientific">Algoriphagus chordae</name>
    <dbReference type="NCBI Taxonomy" id="237019"/>
    <lineage>
        <taxon>Bacteria</taxon>
        <taxon>Pseudomonadati</taxon>
        <taxon>Bacteroidota</taxon>
        <taxon>Cytophagia</taxon>
        <taxon>Cytophagales</taxon>
        <taxon>Cyclobacteriaceae</taxon>
        <taxon>Algoriphagus</taxon>
    </lineage>
</organism>
<feature type="domain" description="Bacterial Ig-like" evidence="4">
    <location>
        <begin position="1065"/>
        <end position="1161"/>
    </location>
</feature>
<evidence type="ECO:0008006" key="7">
    <source>
        <dbReference type="Google" id="ProtNLM"/>
    </source>
</evidence>
<feature type="region of interest" description="Disordered" evidence="1">
    <location>
        <begin position="1064"/>
        <end position="1091"/>
    </location>
</feature>